<gene>
    <name evidence="3" type="ORF">Slin15195_G016510</name>
</gene>
<dbReference type="EMBL" id="CP099418">
    <property type="protein sequence ID" value="USW48332.1"/>
    <property type="molecule type" value="Genomic_DNA"/>
</dbReference>
<evidence type="ECO:0000313" key="3">
    <source>
        <dbReference type="EMBL" id="USW48332.1"/>
    </source>
</evidence>
<dbReference type="SUPFAM" id="SSF53167">
    <property type="entry name" value="Purine and uridine phosphorylases"/>
    <property type="match status" value="1"/>
</dbReference>
<accession>A0A9Q9EG40</accession>
<evidence type="ECO:0000313" key="4">
    <source>
        <dbReference type="Proteomes" id="UP001056384"/>
    </source>
</evidence>
<organism evidence="3 4">
    <name type="scientific">Septoria linicola</name>
    <dbReference type="NCBI Taxonomy" id="215465"/>
    <lineage>
        <taxon>Eukaryota</taxon>
        <taxon>Fungi</taxon>
        <taxon>Dikarya</taxon>
        <taxon>Ascomycota</taxon>
        <taxon>Pezizomycotina</taxon>
        <taxon>Dothideomycetes</taxon>
        <taxon>Dothideomycetidae</taxon>
        <taxon>Mycosphaerellales</taxon>
        <taxon>Mycosphaerellaceae</taxon>
        <taxon>Septoria</taxon>
    </lineage>
</organism>
<dbReference type="PANTHER" id="PTHR46082">
    <property type="entry name" value="ATP/GTP-BINDING PROTEIN-RELATED"/>
    <property type="match status" value="1"/>
</dbReference>
<feature type="region of interest" description="Disordered" evidence="1">
    <location>
        <begin position="17"/>
        <end position="51"/>
    </location>
</feature>
<dbReference type="InterPro" id="IPR000845">
    <property type="entry name" value="Nucleoside_phosphorylase_d"/>
</dbReference>
<name>A0A9Q9EG40_9PEZI</name>
<dbReference type="PANTHER" id="PTHR46082:SF11">
    <property type="entry name" value="AAA+ ATPASE DOMAIN-CONTAINING PROTEIN-RELATED"/>
    <property type="match status" value="1"/>
</dbReference>
<reference evidence="3" key="1">
    <citation type="submission" date="2022-06" db="EMBL/GenBank/DDBJ databases">
        <title>Complete genome sequences of two strains of the flax pathogen Septoria linicola.</title>
        <authorList>
            <person name="Lapalu N."/>
            <person name="Simon A."/>
            <person name="Demenou B."/>
            <person name="Paumier D."/>
            <person name="Guillot M.-P."/>
            <person name="Gout L."/>
            <person name="Valade R."/>
        </authorList>
    </citation>
    <scope>NUCLEOTIDE SEQUENCE</scope>
    <source>
        <strain evidence="3">SE15195</strain>
    </source>
</reference>
<sequence>MSHYDYSGHTTSYSNITSGANSNQQNGSVYGGVTNNYNNRPGTSTSQRSNKAGRSVADYTVAWICALPVPEWQASQLLFDAEHENIPLPSTATYQYEFGEMNGHNVVMGCLPDTQIGKAAASSVATEMRGVFPNIRIGLLVGVGGGVPNEDHDVRLGDVVIGRPDKDRQNGGVIQYDYGKAMQDGTFKEMGSLNMPSDKLLAALGRSRASRSSKFYDYLDSYREHKRFLKYAKKPNTADRLYKSDFVHASNAPTCNECPEMYQVHREDRADEYPEIHYGTIASGDEVIKDSARRDEIAQKHDIICFEMEAAGLVNRFPCLVVRGICDYCDSHKNKGWQAYAAAAAAAAAKEILRNISPSDVKGMDTSTY</sequence>
<dbReference type="Gene3D" id="3.40.50.1580">
    <property type="entry name" value="Nucleoside phosphorylase domain"/>
    <property type="match status" value="1"/>
</dbReference>
<evidence type="ECO:0000256" key="1">
    <source>
        <dbReference type="SAM" id="MobiDB-lite"/>
    </source>
</evidence>
<dbReference type="AlphaFoldDB" id="A0A9Q9EG40"/>
<dbReference type="Proteomes" id="UP001056384">
    <property type="component" value="Chromosome 1"/>
</dbReference>
<dbReference type="InterPro" id="IPR053137">
    <property type="entry name" value="NLR-like"/>
</dbReference>
<dbReference type="InterPro" id="IPR035994">
    <property type="entry name" value="Nucleoside_phosphorylase_sf"/>
</dbReference>
<proteinExistence type="predicted"/>
<dbReference type="GO" id="GO:0009116">
    <property type="term" value="P:nucleoside metabolic process"/>
    <property type="evidence" value="ECO:0007669"/>
    <property type="project" value="InterPro"/>
</dbReference>
<dbReference type="GO" id="GO:0003824">
    <property type="term" value="F:catalytic activity"/>
    <property type="evidence" value="ECO:0007669"/>
    <property type="project" value="InterPro"/>
</dbReference>
<evidence type="ECO:0000259" key="2">
    <source>
        <dbReference type="Pfam" id="PF01048"/>
    </source>
</evidence>
<dbReference type="Pfam" id="PF01048">
    <property type="entry name" value="PNP_UDP_1"/>
    <property type="match status" value="1"/>
</dbReference>
<keyword evidence="4" id="KW-1185">Reference proteome</keyword>
<protein>
    <submittedName>
        <fullName evidence="3">Nucleoside phosphorylase domain-containing protein</fullName>
    </submittedName>
</protein>
<feature type="domain" description="Nucleoside phosphorylase" evidence="2">
    <location>
        <begin position="64"/>
        <end position="348"/>
    </location>
</feature>